<keyword evidence="1" id="KW-1133">Transmembrane helix</keyword>
<organism evidence="3 4">
    <name type="scientific">Desmophyllum pertusum</name>
    <dbReference type="NCBI Taxonomy" id="174260"/>
    <lineage>
        <taxon>Eukaryota</taxon>
        <taxon>Metazoa</taxon>
        <taxon>Cnidaria</taxon>
        <taxon>Anthozoa</taxon>
        <taxon>Hexacorallia</taxon>
        <taxon>Scleractinia</taxon>
        <taxon>Caryophylliina</taxon>
        <taxon>Caryophylliidae</taxon>
        <taxon>Desmophyllum</taxon>
    </lineage>
</organism>
<protein>
    <recommendedName>
        <fullName evidence="2">Peptidase M13 N-terminal domain-containing protein</fullName>
    </recommendedName>
</protein>
<reference evidence="3" key="1">
    <citation type="submission" date="2023-01" db="EMBL/GenBank/DDBJ databases">
        <title>Genome assembly of the deep-sea coral Lophelia pertusa.</title>
        <authorList>
            <person name="Herrera S."/>
            <person name="Cordes E."/>
        </authorList>
    </citation>
    <scope>NUCLEOTIDE SEQUENCE</scope>
    <source>
        <strain evidence="3">USNM1676648</strain>
        <tissue evidence="3">Polyp</tissue>
    </source>
</reference>
<feature type="transmembrane region" description="Helical" evidence="1">
    <location>
        <begin position="36"/>
        <end position="58"/>
    </location>
</feature>
<dbReference type="GO" id="GO:0016485">
    <property type="term" value="P:protein processing"/>
    <property type="evidence" value="ECO:0007669"/>
    <property type="project" value="TreeGrafter"/>
</dbReference>
<dbReference type="Proteomes" id="UP001163046">
    <property type="component" value="Unassembled WGS sequence"/>
</dbReference>
<evidence type="ECO:0000313" key="4">
    <source>
        <dbReference type="Proteomes" id="UP001163046"/>
    </source>
</evidence>
<dbReference type="PANTHER" id="PTHR11733:SF167">
    <property type="entry name" value="FI17812P1-RELATED"/>
    <property type="match status" value="1"/>
</dbReference>
<feature type="domain" description="Peptidase M13 N-terminal" evidence="2">
    <location>
        <begin position="113"/>
        <end position="142"/>
    </location>
</feature>
<dbReference type="InterPro" id="IPR008753">
    <property type="entry name" value="Peptidase_M13_N"/>
</dbReference>
<accession>A0A9X0CRS8</accession>
<keyword evidence="1" id="KW-0812">Transmembrane</keyword>
<sequence length="143" mass="15195">MNCHLSSPTADDTVELVDDEGVGIRYQLGKCGTRRLVIISLVLLLVVGVVIAVAVILITGGKSSSLVGVRTTSETSIPTPTRIIPPGQLTCKTAICYNVSQVISNQLDKNVDPCDDFYSYACGGFFKTHQLSADQGSVTGFRS</sequence>
<dbReference type="EMBL" id="MU826830">
    <property type="protein sequence ID" value="KAJ7373662.1"/>
    <property type="molecule type" value="Genomic_DNA"/>
</dbReference>
<dbReference type="PROSITE" id="PS51885">
    <property type="entry name" value="NEPRILYSIN"/>
    <property type="match status" value="1"/>
</dbReference>
<dbReference type="InterPro" id="IPR024079">
    <property type="entry name" value="MetalloPept_cat_dom_sf"/>
</dbReference>
<evidence type="ECO:0000313" key="3">
    <source>
        <dbReference type="EMBL" id="KAJ7373662.1"/>
    </source>
</evidence>
<keyword evidence="4" id="KW-1185">Reference proteome</keyword>
<name>A0A9X0CRS8_9CNID</name>
<dbReference type="GO" id="GO:0004222">
    <property type="term" value="F:metalloendopeptidase activity"/>
    <property type="evidence" value="ECO:0007669"/>
    <property type="project" value="InterPro"/>
</dbReference>
<dbReference type="PANTHER" id="PTHR11733">
    <property type="entry name" value="ZINC METALLOPROTEASE FAMILY M13 NEPRILYSIN-RELATED"/>
    <property type="match status" value="1"/>
</dbReference>
<dbReference type="Pfam" id="PF05649">
    <property type="entry name" value="Peptidase_M13_N"/>
    <property type="match status" value="1"/>
</dbReference>
<comment type="caution">
    <text evidence="3">The sequence shown here is derived from an EMBL/GenBank/DDBJ whole genome shotgun (WGS) entry which is preliminary data.</text>
</comment>
<proteinExistence type="predicted"/>
<keyword evidence="1" id="KW-0472">Membrane</keyword>
<gene>
    <name evidence="3" type="ORF">OS493_011271</name>
</gene>
<dbReference type="InterPro" id="IPR000718">
    <property type="entry name" value="Peptidase_M13"/>
</dbReference>
<evidence type="ECO:0000259" key="2">
    <source>
        <dbReference type="Pfam" id="PF05649"/>
    </source>
</evidence>
<evidence type="ECO:0000256" key="1">
    <source>
        <dbReference type="SAM" id="Phobius"/>
    </source>
</evidence>
<dbReference type="OrthoDB" id="5987888at2759"/>
<dbReference type="GO" id="GO:0005886">
    <property type="term" value="C:plasma membrane"/>
    <property type="evidence" value="ECO:0007669"/>
    <property type="project" value="TreeGrafter"/>
</dbReference>
<dbReference type="Gene3D" id="3.40.390.10">
    <property type="entry name" value="Collagenase (Catalytic Domain)"/>
    <property type="match status" value="1"/>
</dbReference>
<dbReference type="AlphaFoldDB" id="A0A9X0CRS8"/>
<dbReference type="SUPFAM" id="SSF55486">
    <property type="entry name" value="Metalloproteases ('zincins'), catalytic domain"/>
    <property type="match status" value="1"/>
</dbReference>